<protein>
    <recommendedName>
        <fullName evidence="6">Lipopolysaccharide assembly protein A domain-containing protein</fullName>
    </recommendedName>
</protein>
<evidence type="ECO:0000313" key="8">
    <source>
        <dbReference type="Proteomes" id="UP001156682"/>
    </source>
</evidence>
<dbReference type="Proteomes" id="UP001156682">
    <property type="component" value="Unassembled WGS sequence"/>
</dbReference>
<proteinExistence type="predicted"/>
<keyword evidence="8" id="KW-1185">Reference proteome</keyword>
<comment type="caution">
    <text evidence="7">The sequence shown here is derived from an EMBL/GenBank/DDBJ whole genome shotgun (WGS) entry which is preliminary data.</text>
</comment>
<evidence type="ECO:0000256" key="5">
    <source>
        <dbReference type="SAM" id="Phobius"/>
    </source>
</evidence>
<keyword evidence="3 5" id="KW-1133">Transmembrane helix</keyword>
<sequence>MKLIKSLFSLALLIALLLLGIWFTLRNQQPVPLDLLFIKLPENSLALWLILSLIVGLSLGLVLMLPWVARYKAKLLSNQRLLKQQKEELHKLRTLTFKAPE</sequence>
<evidence type="ECO:0000256" key="4">
    <source>
        <dbReference type="ARBA" id="ARBA00023136"/>
    </source>
</evidence>
<feature type="transmembrane region" description="Helical" evidence="5">
    <location>
        <begin position="7"/>
        <end position="25"/>
    </location>
</feature>
<accession>A0ABQ5ZXL8</accession>
<organism evidence="7 8">
    <name type="scientific">Marinospirillum insulare</name>
    <dbReference type="NCBI Taxonomy" id="217169"/>
    <lineage>
        <taxon>Bacteria</taxon>
        <taxon>Pseudomonadati</taxon>
        <taxon>Pseudomonadota</taxon>
        <taxon>Gammaproteobacteria</taxon>
        <taxon>Oceanospirillales</taxon>
        <taxon>Oceanospirillaceae</taxon>
        <taxon>Marinospirillum</taxon>
    </lineage>
</organism>
<evidence type="ECO:0000259" key="6">
    <source>
        <dbReference type="Pfam" id="PF06305"/>
    </source>
</evidence>
<feature type="domain" description="Lipopolysaccharide assembly protein A" evidence="6">
    <location>
        <begin position="26"/>
        <end position="89"/>
    </location>
</feature>
<dbReference type="RefSeq" id="WP_027850123.1">
    <property type="nucleotide sequence ID" value="NZ_BSOR01000001.1"/>
</dbReference>
<keyword evidence="2 5" id="KW-0812">Transmembrane</keyword>
<dbReference type="EMBL" id="BSOR01000001">
    <property type="protein sequence ID" value="GLR62690.1"/>
    <property type="molecule type" value="Genomic_DNA"/>
</dbReference>
<evidence type="ECO:0000313" key="7">
    <source>
        <dbReference type="EMBL" id="GLR62690.1"/>
    </source>
</evidence>
<evidence type="ECO:0000256" key="2">
    <source>
        <dbReference type="ARBA" id="ARBA00022692"/>
    </source>
</evidence>
<reference evidence="8" key="1">
    <citation type="journal article" date="2019" name="Int. J. Syst. Evol. Microbiol.">
        <title>The Global Catalogue of Microorganisms (GCM) 10K type strain sequencing project: providing services to taxonomists for standard genome sequencing and annotation.</title>
        <authorList>
            <consortium name="The Broad Institute Genomics Platform"/>
            <consortium name="The Broad Institute Genome Sequencing Center for Infectious Disease"/>
            <person name="Wu L."/>
            <person name="Ma J."/>
        </authorList>
    </citation>
    <scope>NUCLEOTIDE SEQUENCE [LARGE SCALE GENOMIC DNA]</scope>
    <source>
        <strain evidence="8">NBRC 100033</strain>
    </source>
</reference>
<name>A0ABQ5ZXL8_9GAMM</name>
<dbReference type="Pfam" id="PF06305">
    <property type="entry name" value="LapA_dom"/>
    <property type="match status" value="1"/>
</dbReference>
<dbReference type="InterPro" id="IPR010445">
    <property type="entry name" value="LapA_dom"/>
</dbReference>
<keyword evidence="1" id="KW-1003">Cell membrane</keyword>
<evidence type="ECO:0000256" key="3">
    <source>
        <dbReference type="ARBA" id="ARBA00022989"/>
    </source>
</evidence>
<evidence type="ECO:0000256" key="1">
    <source>
        <dbReference type="ARBA" id="ARBA00022475"/>
    </source>
</evidence>
<keyword evidence="4 5" id="KW-0472">Membrane</keyword>
<gene>
    <name evidence="7" type="ORF">GCM10007878_01250</name>
</gene>
<feature type="transmembrane region" description="Helical" evidence="5">
    <location>
        <begin position="45"/>
        <end position="69"/>
    </location>
</feature>